<evidence type="ECO:0000313" key="3">
    <source>
        <dbReference type="Proteomes" id="UP000051952"/>
    </source>
</evidence>
<dbReference type="EMBL" id="CYKH01002080">
    <property type="protein sequence ID" value="CUG92749.1"/>
    <property type="molecule type" value="Genomic_DNA"/>
</dbReference>
<feature type="region of interest" description="Disordered" evidence="1">
    <location>
        <begin position="1"/>
        <end position="21"/>
    </location>
</feature>
<keyword evidence="3" id="KW-1185">Reference proteome</keyword>
<proteinExistence type="predicted"/>
<name>A0A0S4JMK6_BODSA</name>
<protein>
    <submittedName>
        <fullName evidence="2">Bodo-specific multi-copy gene family, putative</fullName>
    </submittedName>
</protein>
<gene>
    <name evidence="2" type="ORF">BSAL_39175</name>
</gene>
<dbReference type="Proteomes" id="UP000051952">
    <property type="component" value="Unassembled WGS sequence"/>
</dbReference>
<accession>A0A0S4JMK6</accession>
<dbReference type="VEuPathDB" id="TriTrypDB:BSAL_39175"/>
<reference evidence="3" key="1">
    <citation type="submission" date="2015-09" db="EMBL/GenBank/DDBJ databases">
        <authorList>
            <consortium name="Pathogen Informatics"/>
        </authorList>
    </citation>
    <scope>NUCLEOTIDE SEQUENCE [LARGE SCALE GENOMIC DNA]</scope>
    <source>
        <strain evidence="3">Lake Konstanz</strain>
    </source>
</reference>
<organism evidence="2 3">
    <name type="scientific">Bodo saltans</name>
    <name type="common">Flagellated protozoan</name>
    <dbReference type="NCBI Taxonomy" id="75058"/>
    <lineage>
        <taxon>Eukaryota</taxon>
        <taxon>Discoba</taxon>
        <taxon>Euglenozoa</taxon>
        <taxon>Kinetoplastea</taxon>
        <taxon>Metakinetoplastina</taxon>
        <taxon>Eubodonida</taxon>
        <taxon>Bodonidae</taxon>
        <taxon>Bodo</taxon>
    </lineage>
</organism>
<dbReference type="AlphaFoldDB" id="A0A0S4JMK6"/>
<evidence type="ECO:0000256" key="1">
    <source>
        <dbReference type="SAM" id="MobiDB-lite"/>
    </source>
</evidence>
<sequence length="286" mass="32291">MSEVPQSHGPAASHRDESEPFPKRVYNDAKTWFPMITAQEVEDLIKKFQLEGKAVNYESLAMLIGMGDWESVQVLLDASLRGPAPTLIDVNEYLDRHLINVSKKCDMMKKECRDYVDKLSQRVRPQPASCKRNVAFSYSPRGSGKTQLVKYFLSTRRTNAVKWGRVIVRCCEKGKQESWLRFVKAEAKSDPATVVQFLDRMPGTDKGLCELIRAHVKAVTGREQNMSNYVDAVTAYKTWMSATASHFGIPADAEDVDPLIVLDVRGSCQPRAQQYEIHGRRIVHAA</sequence>
<evidence type="ECO:0000313" key="2">
    <source>
        <dbReference type="EMBL" id="CUG92749.1"/>
    </source>
</evidence>